<evidence type="ECO:0000256" key="1">
    <source>
        <dbReference type="SAM" id="SignalP"/>
    </source>
</evidence>
<reference evidence="2" key="1">
    <citation type="submission" date="2023-03" db="EMBL/GenBank/DDBJ databases">
        <title>Massive genome expansion in bonnet fungi (Mycena s.s.) driven by repeated elements and novel gene families across ecological guilds.</title>
        <authorList>
            <consortium name="Lawrence Berkeley National Laboratory"/>
            <person name="Harder C.B."/>
            <person name="Miyauchi S."/>
            <person name="Viragh M."/>
            <person name="Kuo A."/>
            <person name="Thoen E."/>
            <person name="Andreopoulos B."/>
            <person name="Lu D."/>
            <person name="Skrede I."/>
            <person name="Drula E."/>
            <person name="Henrissat B."/>
            <person name="Morin E."/>
            <person name="Kohler A."/>
            <person name="Barry K."/>
            <person name="LaButti K."/>
            <person name="Morin E."/>
            <person name="Salamov A."/>
            <person name="Lipzen A."/>
            <person name="Mereny Z."/>
            <person name="Hegedus B."/>
            <person name="Baldrian P."/>
            <person name="Stursova M."/>
            <person name="Weitz H."/>
            <person name="Taylor A."/>
            <person name="Grigoriev I.V."/>
            <person name="Nagy L.G."/>
            <person name="Martin F."/>
            <person name="Kauserud H."/>
        </authorList>
    </citation>
    <scope>NUCLEOTIDE SEQUENCE</scope>
    <source>
        <strain evidence="2">CBHHK200</strain>
    </source>
</reference>
<evidence type="ECO:0000313" key="3">
    <source>
        <dbReference type="Proteomes" id="UP001218188"/>
    </source>
</evidence>
<gene>
    <name evidence="2" type="ORF">C8F04DRAFT_1074044</name>
</gene>
<keyword evidence="3" id="KW-1185">Reference proteome</keyword>
<evidence type="ECO:0000313" key="2">
    <source>
        <dbReference type="EMBL" id="KAJ7043208.1"/>
    </source>
</evidence>
<dbReference type="Proteomes" id="UP001218188">
    <property type="component" value="Unassembled WGS sequence"/>
</dbReference>
<proteinExistence type="predicted"/>
<sequence>MGGFISTNLLYSLMLHHGRVCLALVPLSVSELIKPLQVLRFLPANSLLPPWTLNPNRLDRAQNADEGVADPGTVMLHSRLHTHSPSSSDFWCAAMKH</sequence>
<keyword evidence="1" id="KW-0732">Signal</keyword>
<dbReference type="EMBL" id="JARJCM010000010">
    <property type="protein sequence ID" value="KAJ7043208.1"/>
    <property type="molecule type" value="Genomic_DNA"/>
</dbReference>
<feature type="signal peptide" evidence="1">
    <location>
        <begin position="1"/>
        <end position="23"/>
    </location>
</feature>
<organism evidence="2 3">
    <name type="scientific">Mycena alexandri</name>
    <dbReference type="NCBI Taxonomy" id="1745969"/>
    <lineage>
        <taxon>Eukaryota</taxon>
        <taxon>Fungi</taxon>
        <taxon>Dikarya</taxon>
        <taxon>Basidiomycota</taxon>
        <taxon>Agaricomycotina</taxon>
        <taxon>Agaricomycetes</taxon>
        <taxon>Agaricomycetidae</taxon>
        <taxon>Agaricales</taxon>
        <taxon>Marasmiineae</taxon>
        <taxon>Mycenaceae</taxon>
        <taxon>Mycena</taxon>
    </lineage>
</organism>
<feature type="chain" id="PRO_5041901222" description="Secreted protein" evidence="1">
    <location>
        <begin position="24"/>
        <end position="97"/>
    </location>
</feature>
<comment type="caution">
    <text evidence="2">The sequence shown here is derived from an EMBL/GenBank/DDBJ whole genome shotgun (WGS) entry which is preliminary data.</text>
</comment>
<evidence type="ECO:0008006" key="4">
    <source>
        <dbReference type="Google" id="ProtNLM"/>
    </source>
</evidence>
<accession>A0AAD6X8P0</accession>
<dbReference type="AlphaFoldDB" id="A0AAD6X8P0"/>
<protein>
    <recommendedName>
        <fullName evidence="4">Secreted protein</fullName>
    </recommendedName>
</protein>
<name>A0AAD6X8P0_9AGAR</name>